<sequence>MLKDILCYTSGFILSDYLMTKLNFKGTYYWNHFLGNMYIIMNTIQELPFCYFNISEAMTQPTNNDIVSMVFSIHIYHILYYYQKLRYDDWLHHILMIGVSLPLSLRLNNGAILSHSLFFLSGLPGGIDYCLLFLERNGYIQKRHEKYINYHMNLWVRSPGCILSSYFIINGYFNNYCNYTIVNTFSILLISGTIFWNGIYFMNQVSEDYILNYKKN</sequence>
<accession>A0A6C0J3V2</accession>
<proteinExistence type="predicted"/>
<feature type="transmembrane region" description="Helical" evidence="1">
    <location>
        <begin position="113"/>
        <end position="134"/>
    </location>
</feature>
<keyword evidence="1" id="KW-0472">Membrane</keyword>
<dbReference type="EMBL" id="MN740325">
    <property type="protein sequence ID" value="QHU00312.1"/>
    <property type="molecule type" value="Genomic_DNA"/>
</dbReference>
<organism evidence="2">
    <name type="scientific">viral metagenome</name>
    <dbReference type="NCBI Taxonomy" id="1070528"/>
    <lineage>
        <taxon>unclassified sequences</taxon>
        <taxon>metagenomes</taxon>
        <taxon>organismal metagenomes</taxon>
    </lineage>
</organism>
<dbReference type="AlphaFoldDB" id="A0A6C0J3V2"/>
<keyword evidence="1" id="KW-0812">Transmembrane</keyword>
<feature type="transmembrane region" description="Helical" evidence="1">
    <location>
        <begin position="154"/>
        <end position="173"/>
    </location>
</feature>
<name>A0A6C0J3V2_9ZZZZ</name>
<evidence type="ECO:0000313" key="2">
    <source>
        <dbReference type="EMBL" id="QHU00312.1"/>
    </source>
</evidence>
<evidence type="ECO:0000256" key="1">
    <source>
        <dbReference type="SAM" id="Phobius"/>
    </source>
</evidence>
<feature type="transmembrane region" description="Helical" evidence="1">
    <location>
        <begin position="179"/>
        <end position="202"/>
    </location>
</feature>
<feature type="transmembrane region" description="Helical" evidence="1">
    <location>
        <begin position="90"/>
        <end position="107"/>
    </location>
</feature>
<evidence type="ECO:0008006" key="3">
    <source>
        <dbReference type="Google" id="ProtNLM"/>
    </source>
</evidence>
<reference evidence="2" key="1">
    <citation type="journal article" date="2020" name="Nature">
        <title>Giant virus diversity and host interactions through global metagenomics.</title>
        <authorList>
            <person name="Schulz F."/>
            <person name="Roux S."/>
            <person name="Paez-Espino D."/>
            <person name="Jungbluth S."/>
            <person name="Walsh D.A."/>
            <person name="Denef V.J."/>
            <person name="McMahon K.D."/>
            <person name="Konstantinidis K.T."/>
            <person name="Eloe-Fadrosh E.A."/>
            <person name="Kyrpides N.C."/>
            <person name="Woyke T."/>
        </authorList>
    </citation>
    <scope>NUCLEOTIDE SEQUENCE</scope>
    <source>
        <strain evidence="2">GVMAG-M-3300025860-12</strain>
    </source>
</reference>
<keyword evidence="1" id="KW-1133">Transmembrane helix</keyword>
<protein>
    <recommendedName>
        <fullName evidence="3">TLC domain-containing protein</fullName>
    </recommendedName>
</protein>